<comment type="caution">
    <text evidence="1">The sequence shown here is derived from an EMBL/GenBank/DDBJ whole genome shotgun (WGS) entry which is preliminary data.</text>
</comment>
<dbReference type="PATRIC" id="fig|1365257.3.peg.3752"/>
<reference evidence="1 2" key="1">
    <citation type="submission" date="2013-07" db="EMBL/GenBank/DDBJ databases">
        <title>Comparative Genomic and Metabolomic Analysis of Twelve Strains of Pseudoalteromonas luteoviolacea.</title>
        <authorList>
            <person name="Vynne N.G."/>
            <person name="Mansson M."/>
            <person name="Gram L."/>
        </authorList>
    </citation>
    <scope>NUCLEOTIDE SEQUENCE [LARGE SCALE GENOMIC DNA]</scope>
    <source>
        <strain evidence="1 2">S4060-1</strain>
    </source>
</reference>
<sequence length="137" mass="15893">MDCSQLPPSGFTETNEISYEWCRFHVVEARKIFDSRSRIQAHLWSYRHDGTEVFSFDLHQDGRCYPMTLQATGSYGDDLTQWDFTVPDLTEALHIIGILKESLSLNVEIGRRSNEVNNRLLETPLFNKTNGRLKVIR</sequence>
<protein>
    <submittedName>
        <fullName evidence="1">Uncharacterized protein</fullName>
    </submittedName>
</protein>
<organism evidence="1 2">
    <name type="scientific">Pseudoalteromonas luteoviolacea S4060-1</name>
    <dbReference type="NCBI Taxonomy" id="1365257"/>
    <lineage>
        <taxon>Bacteria</taxon>
        <taxon>Pseudomonadati</taxon>
        <taxon>Pseudomonadota</taxon>
        <taxon>Gammaproteobacteria</taxon>
        <taxon>Alteromonadales</taxon>
        <taxon>Pseudoalteromonadaceae</taxon>
        <taxon>Pseudoalteromonas</taxon>
    </lineage>
</organism>
<evidence type="ECO:0000313" key="2">
    <source>
        <dbReference type="Proteomes" id="UP000076661"/>
    </source>
</evidence>
<dbReference type="AlphaFoldDB" id="A0A167KVF7"/>
<gene>
    <name evidence="1" type="ORF">N478_03585</name>
</gene>
<dbReference type="RefSeq" id="WP_063382128.1">
    <property type="nucleotide sequence ID" value="NZ_AUXX01000034.1"/>
</dbReference>
<dbReference type="EMBL" id="AUXX01000034">
    <property type="protein sequence ID" value="KZN63345.1"/>
    <property type="molecule type" value="Genomic_DNA"/>
</dbReference>
<dbReference type="Proteomes" id="UP000076661">
    <property type="component" value="Unassembled WGS sequence"/>
</dbReference>
<name>A0A167KVF7_9GAMM</name>
<accession>A0A167KVF7</accession>
<evidence type="ECO:0000313" key="1">
    <source>
        <dbReference type="EMBL" id="KZN63345.1"/>
    </source>
</evidence>
<proteinExistence type="predicted"/>